<reference evidence="9 10" key="1">
    <citation type="journal article" date="2019" name="Syst. Appl. Microbiol.">
        <title>Characterization of Bifidobacterium species in feaces of the Egyptian fruit bat: Description of B. vespertilionis sp. nov. and B. rousetti sp. nov.</title>
        <authorList>
            <person name="Modesto M."/>
            <person name="Satti M."/>
            <person name="Watanabe K."/>
            <person name="Puglisi E."/>
            <person name="Morelli L."/>
            <person name="Huang C.-H."/>
            <person name="Liou J.-S."/>
            <person name="Miyashita M."/>
            <person name="Tamura T."/>
            <person name="Saito S."/>
            <person name="Mori K."/>
            <person name="Huang L."/>
            <person name="Sciavilla P."/>
            <person name="Sandri C."/>
            <person name="Spiezio C."/>
            <person name="Vitali F."/>
            <person name="Cavalieri D."/>
            <person name="Perpetuini G."/>
            <person name="Tofalo R."/>
            <person name="Bonetti A."/>
            <person name="Arita M."/>
            <person name="Mattarelli P."/>
        </authorList>
    </citation>
    <scope>NUCLEOTIDE SEQUENCE [LARGE SCALE GENOMIC DNA]</scope>
    <source>
        <strain evidence="7 10">RST16</strain>
        <strain evidence="8 9">RST8</strain>
    </source>
</reference>
<evidence type="ECO:0000256" key="6">
    <source>
        <dbReference type="SAM" id="SignalP"/>
    </source>
</evidence>
<dbReference type="AlphaFoldDB" id="A0A5J5E589"/>
<proteinExistence type="predicted"/>
<dbReference type="InterPro" id="IPR050490">
    <property type="entry name" value="Bact_solute-bd_prot1"/>
</dbReference>
<dbReference type="PANTHER" id="PTHR43649:SF33">
    <property type="entry name" value="POLYGALACTURONAN_RHAMNOGALACTURONAN-BINDING PROTEIN YTCQ"/>
    <property type="match status" value="1"/>
</dbReference>
<dbReference type="PANTHER" id="PTHR43649">
    <property type="entry name" value="ARABINOSE-BINDING PROTEIN-RELATED"/>
    <property type="match status" value="1"/>
</dbReference>
<dbReference type="RefSeq" id="WP_150353388.1">
    <property type="nucleotide sequence ID" value="NZ_RZNZ01000004.1"/>
</dbReference>
<evidence type="ECO:0000256" key="2">
    <source>
        <dbReference type="ARBA" id="ARBA00022729"/>
    </source>
</evidence>
<organism evidence="8 9">
    <name type="scientific">Bifidobacterium vespertilionis</name>
    <dbReference type="NCBI Taxonomy" id="2562524"/>
    <lineage>
        <taxon>Bacteria</taxon>
        <taxon>Bacillati</taxon>
        <taxon>Actinomycetota</taxon>
        <taxon>Actinomycetes</taxon>
        <taxon>Bifidobacteriales</taxon>
        <taxon>Bifidobacteriaceae</taxon>
        <taxon>Bifidobacterium</taxon>
    </lineage>
</organism>
<comment type="caution">
    <text evidence="8">The sequence shown here is derived from an EMBL/GenBank/DDBJ whole genome shotgun (WGS) entry which is preliminary data.</text>
</comment>
<name>A0A5J5E589_9BIFI</name>
<dbReference type="InterPro" id="IPR006059">
    <property type="entry name" value="SBP"/>
</dbReference>
<evidence type="ECO:0000256" key="1">
    <source>
        <dbReference type="ARBA" id="ARBA00022475"/>
    </source>
</evidence>
<evidence type="ECO:0000256" key="5">
    <source>
        <dbReference type="ARBA" id="ARBA00023288"/>
    </source>
</evidence>
<keyword evidence="10" id="KW-1185">Reference proteome</keyword>
<dbReference type="EMBL" id="RZNZ01000004">
    <property type="protein sequence ID" value="KAA8821372.1"/>
    <property type="molecule type" value="Genomic_DNA"/>
</dbReference>
<evidence type="ECO:0000313" key="8">
    <source>
        <dbReference type="EMBL" id="KAA8824317.1"/>
    </source>
</evidence>
<evidence type="ECO:0000256" key="4">
    <source>
        <dbReference type="ARBA" id="ARBA00023139"/>
    </source>
</evidence>
<protein>
    <submittedName>
        <fullName evidence="8">Extracellular solute-binding protein</fullName>
    </submittedName>
</protein>
<accession>A0A5J5E589</accession>
<feature type="signal peptide" evidence="6">
    <location>
        <begin position="1"/>
        <end position="24"/>
    </location>
</feature>
<dbReference type="EMBL" id="RZOA01000003">
    <property type="protein sequence ID" value="KAA8824317.1"/>
    <property type="molecule type" value="Genomic_DNA"/>
</dbReference>
<gene>
    <name evidence="8" type="ORF">EM848_02265</name>
    <name evidence="7" type="ORF">EMO90_04245</name>
</gene>
<evidence type="ECO:0000313" key="7">
    <source>
        <dbReference type="EMBL" id="KAA8821372.1"/>
    </source>
</evidence>
<feature type="chain" id="PRO_5038962045" evidence="6">
    <location>
        <begin position="25"/>
        <end position="537"/>
    </location>
</feature>
<keyword evidence="5" id="KW-0449">Lipoprotein</keyword>
<evidence type="ECO:0000256" key="3">
    <source>
        <dbReference type="ARBA" id="ARBA00023136"/>
    </source>
</evidence>
<dbReference type="SUPFAM" id="SSF53850">
    <property type="entry name" value="Periplasmic binding protein-like II"/>
    <property type="match status" value="1"/>
</dbReference>
<dbReference type="Pfam" id="PF13416">
    <property type="entry name" value="SBP_bac_8"/>
    <property type="match status" value="1"/>
</dbReference>
<keyword evidence="2 6" id="KW-0732">Signal</keyword>
<dbReference type="OrthoDB" id="3225049at2"/>
<dbReference type="Proteomes" id="UP000374630">
    <property type="component" value="Unassembled WGS sequence"/>
</dbReference>
<evidence type="ECO:0000313" key="9">
    <source>
        <dbReference type="Proteomes" id="UP000345527"/>
    </source>
</evidence>
<dbReference type="Gene3D" id="3.40.190.10">
    <property type="entry name" value="Periplasmic binding protein-like II"/>
    <property type="match status" value="2"/>
</dbReference>
<dbReference type="Proteomes" id="UP000345527">
    <property type="component" value="Unassembled WGS sequence"/>
</dbReference>
<sequence length="537" mass="60342">MRSNKTVKRALAAALALATVVPMAACGNSSGAKKAEYDANGKVIVNIQMVSQTTWDDMENMTWTQRLQEACDCTIKWNLTPQNEWNRKRPTTLTAGDVPDGAFNFYYPRETNSYDYFENLNDHLDEMPNVKAFFEAEPDARKAVESTDGDIYIIPRHKGEFGSNSRVHLFINKAWLDKLGLQVPKTWDELTAVLEAFKTQDPNGNGEADEIPATFRAMQTTGLAWQGVFAFLNSVGIPTQFSHEARNFGAYVKDGKVENFLTDDRFKEVMKYMHTLVEKDLYPAEYISDETKYNANVQSDGKTAKVGLTITDSALTFSSLSDQYVAIPWPKATEDMSDSEVYADLSQEVQGFKGDGFTISKKAAPEVKEALYKIANQLYSEETSIEETYGAIGKTVTKTGDHSYKVDESVFSTKKTQWLGLNYMTGYLNNNLKIEGAKDVDALKEAEEVYASQRENLGDIDANRFPIYAASNDEESETLSNDRAIIWGYAPTIFANWLKDGGVDEGWDAYVQHMNDLGLQRDIDIWQTIYERAQALK</sequence>
<keyword evidence="4" id="KW-0564">Palmitate</keyword>
<keyword evidence="1" id="KW-1003">Cell membrane</keyword>
<keyword evidence="3" id="KW-0472">Membrane</keyword>
<evidence type="ECO:0000313" key="10">
    <source>
        <dbReference type="Proteomes" id="UP000374630"/>
    </source>
</evidence>